<dbReference type="Proteomes" id="UP000244978">
    <property type="component" value="Unassembled WGS sequence"/>
</dbReference>
<dbReference type="InterPro" id="IPR015421">
    <property type="entry name" value="PyrdxlP-dep_Trfase_major"/>
</dbReference>
<keyword evidence="3" id="KW-0808">Transferase</keyword>
<evidence type="ECO:0000256" key="8">
    <source>
        <dbReference type="ARBA" id="ARBA00050776"/>
    </source>
</evidence>
<organism evidence="10 11">
    <name type="scientific">Homoserinimonas hongtaonis</name>
    <dbReference type="NCBI Taxonomy" id="2079791"/>
    <lineage>
        <taxon>Bacteria</taxon>
        <taxon>Bacillati</taxon>
        <taxon>Actinomycetota</taxon>
        <taxon>Actinomycetes</taxon>
        <taxon>Micrococcales</taxon>
        <taxon>Microbacteriaceae</taxon>
        <taxon>Homoserinimonas</taxon>
    </lineage>
</organism>
<dbReference type="AlphaFoldDB" id="A0A2U1SZJ3"/>
<sequence length="384" mass="39809">MPVYLDHAATTPMLPAARAALIAALDLVGNPSSIHTHGQSAKRILEEAREVIAGSLGCDPIEIVLTSGGTESVNLGVKGLFWARDTSVVSRKRILVPRGEHHATIDAAEWLVAHEGAVIEWLPIDELGRISIDSVAQSLREHDDIALLTMLWANNEVGTVQPVAEIVALAAERGVPVHVDAVAAYGHLPVSLRESGAAAISVSAHKVGGPLGMGALTLARTAVVEPLLHGGGQQRNVRSGTQDAPAAVAFAAAVEHPPAPLTHLRDALIAGVRSAVPDAVLRGDPRDRLDNNAHFTFPGCAGDSLLFMLDSAGISASTGSACQAGIPEASHVLLGMGLSEAEARGALRFTLGHDSTAADIEALLSVLPDAVARARRAGYSNRAV</sequence>
<protein>
    <submittedName>
        <fullName evidence="10">Cysteine desulfurase</fullName>
    </submittedName>
</protein>
<comment type="caution">
    <text evidence="10">The sequence shown here is derived from an EMBL/GenBank/DDBJ whole genome shotgun (WGS) entry which is preliminary data.</text>
</comment>
<dbReference type="InterPro" id="IPR016454">
    <property type="entry name" value="Cysteine_dSase"/>
</dbReference>
<dbReference type="GO" id="GO:0031071">
    <property type="term" value="F:cysteine desulfurase activity"/>
    <property type="evidence" value="ECO:0007669"/>
    <property type="project" value="UniProtKB-EC"/>
</dbReference>
<dbReference type="GO" id="GO:0046872">
    <property type="term" value="F:metal ion binding"/>
    <property type="evidence" value="ECO:0007669"/>
    <property type="project" value="UniProtKB-KW"/>
</dbReference>
<comment type="similarity">
    <text evidence="2">Belongs to the class-V pyridoxal-phosphate-dependent aminotransferase family. NifS/IscS subfamily.</text>
</comment>
<dbReference type="PANTHER" id="PTHR11601">
    <property type="entry name" value="CYSTEINE DESULFURYLASE FAMILY MEMBER"/>
    <property type="match status" value="1"/>
</dbReference>
<evidence type="ECO:0000256" key="7">
    <source>
        <dbReference type="ARBA" id="ARBA00023014"/>
    </source>
</evidence>
<dbReference type="SUPFAM" id="SSF53383">
    <property type="entry name" value="PLP-dependent transferases"/>
    <property type="match status" value="1"/>
</dbReference>
<evidence type="ECO:0000256" key="3">
    <source>
        <dbReference type="ARBA" id="ARBA00022679"/>
    </source>
</evidence>
<keyword evidence="11" id="KW-1185">Reference proteome</keyword>
<evidence type="ECO:0000256" key="6">
    <source>
        <dbReference type="ARBA" id="ARBA00023004"/>
    </source>
</evidence>
<comment type="catalytic activity">
    <reaction evidence="8">
        <text>(sulfur carrier)-H + L-cysteine = (sulfur carrier)-SH + L-alanine</text>
        <dbReference type="Rhea" id="RHEA:43892"/>
        <dbReference type="Rhea" id="RHEA-COMP:14737"/>
        <dbReference type="Rhea" id="RHEA-COMP:14739"/>
        <dbReference type="ChEBI" id="CHEBI:29917"/>
        <dbReference type="ChEBI" id="CHEBI:35235"/>
        <dbReference type="ChEBI" id="CHEBI:57972"/>
        <dbReference type="ChEBI" id="CHEBI:64428"/>
        <dbReference type="EC" id="2.8.1.7"/>
    </reaction>
</comment>
<keyword evidence="6" id="KW-0408">Iron</keyword>
<dbReference type="Gene3D" id="1.10.260.50">
    <property type="match status" value="1"/>
</dbReference>
<keyword evidence="4" id="KW-0479">Metal-binding</keyword>
<proteinExistence type="inferred from homology"/>
<dbReference type="InterPro" id="IPR015422">
    <property type="entry name" value="PyrdxlP-dep_Trfase_small"/>
</dbReference>
<comment type="cofactor">
    <cofactor evidence="1">
        <name>pyridoxal 5'-phosphate</name>
        <dbReference type="ChEBI" id="CHEBI:597326"/>
    </cofactor>
</comment>
<accession>A0A2U1SZJ3</accession>
<dbReference type="RefSeq" id="WP_108517070.1">
    <property type="nucleotide sequence ID" value="NZ_CP026951.1"/>
</dbReference>
<dbReference type="GO" id="GO:0051536">
    <property type="term" value="F:iron-sulfur cluster binding"/>
    <property type="evidence" value="ECO:0007669"/>
    <property type="project" value="UniProtKB-KW"/>
</dbReference>
<evidence type="ECO:0000313" key="11">
    <source>
        <dbReference type="Proteomes" id="UP000244978"/>
    </source>
</evidence>
<dbReference type="EMBL" id="QEEX01000001">
    <property type="protein sequence ID" value="PWB97026.1"/>
    <property type="molecule type" value="Genomic_DNA"/>
</dbReference>
<evidence type="ECO:0000256" key="2">
    <source>
        <dbReference type="ARBA" id="ARBA00006490"/>
    </source>
</evidence>
<dbReference type="InterPro" id="IPR000192">
    <property type="entry name" value="Aminotrans_V_dom"/>
</dbReference>
<keyword evidence="5" id="KW-0663">Pyridoxal phosphate</keyword>
<evidence type="ECO:0000256" key="5">
    <source>
        <dbReference type="ARBA" id="ARBA00022898"/>
    </source>
</evidence>
<evidence type="ECO:0000256" key="1">
    <source>
        <dbReference type="ARBA" id="ARBA00001933"/>
    </source>
</evidence>
<reference evidence="11" key="1">
    <citation type="submission" date="2018-04" db="EMBL/GenBank/DDBJ databases">
        <authorList>
            <person name="Liu S."/>
            <person name="Wang Z."/>
            <person name="Li J."/>
        </authorList>
    </citation>
    <scope>NUCLEOTIDE SEQUENCE [LARGE SCALE GENOMIC DNA]</scope>
    <source>
        <strain evidence="11">S1194</strain>
    </source>
</reference>
<dbReference type="PANTHER" id="PTHR11601:SF34">
    <property type="entry name" value="CYSTEINE DESULFURASE"/>
    <property type="match status" value="1"/>
</dbReference>
<dbReference type="OrthoDB" id="9808002at2"/>
<dbReference type="Pfam" id="PF00266">
    <property type="entry name" value="Aminotran_5"/>
    <property type="match status" value="1"/>
</dbReference>
<gene>
    <name evidence="10" type="ORF">DF220_03625</name>
</gene>
<dbReference type="Gene3D" id="3.40.640.10">
    <property type="entry name" value="Type I PLP-dependent aspartate aminotransferase-like (Major domain)"/>
    <property type="match status" value="1"/>
</dbReference>
<dbReference type="InterPro" id="IPR015424">
    <property type="entry name" value="PyrdxlP-dep_Trfase"/>
</dbReference>
<feature type="domain" description="Aminotransferase class V" evidence="9">
    <location>
        <begin position="3"/>
        <end position="363"/>
    </location>
</feature>
<dbReference type="Gene3D" id="3.90.1150.10">
    <property type="entry name" value="Aspartate Aminotransferase, domain 1"/>
    <property type="match status" value="1"/>
</dbReference>
<evidence type="ECO:0000259" key="9">
    <source>
        <dbReference type="Pfam" id="PF00266"/>
    </source>
</evidence>
<name>A0A2U1SZJ3_9MICO</name>
<dbReference type="PIRSF" id="PIRSF005572">
    <property type="entry name" value="NifS"/>
    <property type="match status" value="1"/>
</dbReference>
<evidence type="ECO:0000256" key="4">
    <source>
        <dbReference type="ARBA" id="ARBA00022723"/>
    </source>
</evidence>
<keyword evidence="7" id="KW-0411">Iron-sulfur</keyword>
<evidence type="ECO:0000313" key="10">
    <source>
        <dbReference type="EMBL" id="PWB97026.1"/>
    </source>
</evidence>
<dbReference type="KEGG" id="salc:C2138_08535"/>